<dbReference type="PANTHER" id="PTHR10894:SF12">
    <property type="entry name" value="OS06G0355900 PROTEIN"/>
    <property type="match status" value="1"/>
</dbReference>
<keyword evidence="1" id="KW-0812">Transmembrane</keyword>
<keyword evidence="3" id="KW-1185">Reference proteome</keyword>
<dbReference type="Gramene" id="LPERR10G13500.1">
    <property type="protein sequence ID" value="LPERR10G13500.1"/>
    <property type="gene ID" value="LPERR10G13500"/>
</dbReference>
<dbReference type="GO" id="GO:0031428">
    <property type="term" value="C:box C/D methylation guide snoRNP complex"/>
    <property type="evidence" value="ECO:0007669"/>
    <property type="project" value="InterPro"/>
</dbReference>
<dbReference type="PANTHER" id="PTHR10894">
    <property type="entry name" value="NUCLEOLAR PROTEIN 5 NUCLEOLAR PROTEIN NOP5 NOP58"/>
    <property type="match status" value="1"/>
</dbReference>
<accession>A0A0D9XM43</accession>
<reference evidence="2" key="3">
    <citation type="submission" date="2015-04" db="UniProtKB">
        <authorList>
            <consortium name="EnsemblPlants"/>
        </authorList>
    </citation>
    <scope>IDENTIFICATION</scope>
</reference>
<protein>
    <submittedName>
        <fullName evidence="2">Uncharacterized protein</fullName>
    </submittedName>
</protein>
<dbReference type="EnsemblPlants" id="LPERR10G13500.1">
    <property type="protein sequence ID" value="LPERR10G13500.1"/>
    <property type="gene ID" value="LPERR10G13500"/>
</dbReference>
<evidence type="ECO:0000256" key="1">
    <source>
        <dbReference type="SAM" id="Phobius"/>
    </source>
</evidence>
<dbReference type="AlphaFoldDB" id="A0A0D9XM43"/>
<feature type="transmembrane region" description="Helical" evidence="1">
    <location>
        <begin position="6"/>
        <end position="24"/>
    </location>
</feature>
<proteinExistence type="predicted"/>
<dbReference type="InterPro" id="IPR045056">
    <property type="entry name" value="Nop56/Nop58"/>
</dbReference>
<reference evidence="3" key="2">
    <citation type="submission" date="2013-12" db="EMBL/GenBank/DDBJ databases">
        <authorList>
            <person name="Yu Y."/>
            <person name="Lee S."/>
            <person name="de Baynast K."/>
            <person name="Wissotski M."/>
            <person name="Liu L."/>
            <person name="Talag J."/>
            <person name="Goicoechea J."/>
            <person name="Angelova A."/>
            <person name="Jetty R."/>
            <person name="Kudrna D."/>
            <person name="Golser W."/>
            <person name="Rivera L."/>
            <person name="Zhang J."/>
            <person name="Wing R."/>
        </authorList>
    </citation>
    <scope>NUCLEOTIDE SEQUENCE</scope>
</reference>
<evidence type="ECO:0000313" key="2">
    <source>
        <dbReference type="EnsemblPlants" id="LPERR10G13500.1"/>
    </source>
</evidence>
<dbReference type="GO" id="GO:0030515">
    <property type="term" value="F:snoRNA binding"/>
    <property type="evidence" value="ECO:0007669"/>
    <property type="project" value="InterPro"/>
</dbReference>
<dbReference type="HOGENOM" id="CLU_055037_1_0_1"/>
<sequence>MYVIGVLVFVSLVILFALDFLSVFPAEWLGYHGIILVLLETPSGFALFYYLYRPNALEVTWAGLTLLGSQTEPVFDKEFTAFEDKANATNQETGVSAEFARMIKKRLRPKQKLAVGKQEYKTIIEKCLVSGIYCLFDDAVMELMWGLKNNMEHYVPEETSDLSKEDRLQMSVGMKMVLDRYGFHDVKPEMVNRDITKYTRHLYECDVSVNKHAKSLCRYRDIFEKIPGIGFEGWHLEKLAAAFKLICYPDQEIETGEREELLSDAEVLHLVNYARHIKSYSILDRRSCFEMYEHVPMSREWRPRTLETLQYMSRRQKKHMKLNLCVRRRHK</sequence>
<dbReference type="GO" id="GO:0032040">
    <property type="term" value="C:small-subunit processome"/>
    <property type="evidence" value="ECO:0007669"/>
    <property type="project" value="InterPro"/>
</dbReference>
<reference evidence="2 3" key="1">
    <citation type="submission" date="2012-08" db="EMBL/GenBank/DDBJ databases">
        <title>Oryza genome evolution.</title>
        <authorList>
            <person name="Wing R.A."/>
        </authorList>
    </citation>
    <scope>NUCLEOTIDE SEQUENCE</scope>
</reference>
<feature type="transmembrane region" description="Helical" evidence="1">
    <location>
        <begin position="31"/>
        <end position="52"/>
    </location>
</feature>
<dbReference type="eggNOG" id="KOG2572">
    <property type="taxonomic scope" value="Eukaryota"/>
</dbReference>
<dbReference type="Proteomes" id="UP000032180">
    <property type="component" value="Chromosome 10"/>
</dbReference>
<evidence type="ECO:0000313" key="3">
    <source>
        <dbReference type="Proteomes" id="UP000032180"/>
    </source>
</evidence>
<organism evidence="2 3">
    <name type="scientific">Leersia perrieri</name>
    <dbReference type="NCBI Taxonomy" id="77586"/>
    <lineage>
        <taxon>Eukaryota</taxon>
        <taxon>Viridiplantae</taxon>
        <taxon>Streptophyta</taxon>
        <taxon>Embryophyta</taxon>
        <taxon>Tracheophyta</taxon>
        <taxon>Spermatophyta</taxon>
        <taxon>Magnoliopsida</taxon>
        <taxon>Liliopsida</taxon>
        <taxon>Poales</taxon>
        <taxon>Poaceae</taxon>
        <taxon>BOP clade</taxon>
        <taxon>Oryzoideae</taxon>
        <taxon>Oryzeae</taxon>
        <taxon>Oryzinae</taxon>
        <taxon>Leersia</taxon>
    </lineage>
</organism>
<keyword evidence="1" id="KW-0472">Membrane</keyword>
<keyword evidence="1" id="KW-1133">Transmembrane helix</keyword>
<dbReference type="STRING" id="77586.A0A0D9XM43"/>
<name>A0A0D9XM43_9ORYZ</name>